<feature type="non-terminal residue" evidence="1">
    <location>
        <position position="58"/>
    </location>
</feature>
<accession>A0A564Z402</accession>
<evidence type="ECO:0000313" key="1">
    <source>
        <dbReference type="EMBL" id="VUZ54180.1"/>
    </source>
</evidence>
<protein>
    <submittedName>
        <fullName evidence="1">Uncharacterized protein</fullName>
    </submittedName>
</protein>
<gene>
    <name evidence="1" type="ORF">WMSIL1_LOCUS12332</name>
</gene>
<sequence length="58" mass="6353">MAILAIPLNESLLSAAISALRMALEPPLRDVSLKWDVKVNDKKVEVLTTPLLLPPLFS</sequence>
<name>A0A564Z402_HYMDI</name>
<proteinExistence type="predicted"/>
<reference evidence="1 2" key="1">
    <citation type="submission" date="2019-07" db="EMBL/GenBank/DDBJ databases">
        <authorList>
            <person name="Jastrzebski P J."/>
            <person name="Paukszto L."/>
            <person name="Jastrzebski P J."/>
        </authorList>
    </citation>
    <scope>NUCLEOTIDE SEQUENCE [LARGE SCALE GENOMIC DNA]</scope>
    <source>
        <strain evidence="1 2">WMS-il1</strain>
    </source>
</reference>
<evidence type="ECO:0000313" key="2">
    <source>
        <dbReference type="Proteomes" id="UP000321570"/>
    </source>
</evidence>
<organism evidence="1 2">
    <name type="scientific">Hymenolepis diminuta</name>
    <name type="common">Rat tapeworm</name>
    <dbReference type="NCBI Taxonomy" id="6216"/>
    <lineage>
        <taxon>Eukaryota</taxon>
        <taxon>Metazoa</taxon>
        <taxon>Spiralia</taxon>
        <taxon>Lophotrochozoa</taxon>
        <taxon>Platyhelminthes</taxon>
        <taxon>Cestoda</taxon>
        <taxon>Eucestoda</taxon>
        <taxon>Cyclophyllidea</taxon>
        <taxon>Hymenolepididae</taxon>
        <taxon>Hymenolepis</taxon>
    </lineage>
</organism>
<keyword evidence="2" id="KW-1185">Reference proteome</keyword>
<dbReference type="Proteomes" id="UP000321570">
    <property type="component" value="Unassembled WGS sequence"/>
</dbReference>
<dbReference type="EMBL" id="CABIJS010000611">
    <property type="protein sequence ID" value="VUZ54180.1"/>
    <property type="molecule type" value="Genomic_DNA"/>
</dbReference>
<dbReference type="AlphaFoldDB" id="A0A564Z402"/>